<reference evidence="1" key="1">
    <citation type="submission" date="2020-08" db="EMBL/GenBank/DDBJ databases">
        <title>Multicomponent nature underlies the extraordinary mechanical properties of spider dragline silk.</title>
        <authorList>
            <person name="Kono N."/>
            <person name="Nakamura H."/>
            <person name="Mori M."/>
            <person name="Yoshida Y."/>
            <person name="Ohtoshi R."/>
            <person name="Malay A.D."/>
            <person name="Moran D.A.P."/>
            <person name="Tomita M."/>
            <person name="Numata K."/>
            <person name="Arakawa K."/>
        </authorList>
    </citation>
    <scope>NUCLEOTIDE SEQUENCE</scope>
</reference>
<evidence type="ECO:0000313" key="2">
    <source>
        <dbReference type="Proteomes" id="UP000887013"/>
    </source>
</evidence>
<protein>
    <submittedName>
        <fullName evidence="1">Integrase catalytic domain-containing protein</fullName>
    </submittedName>
</protein>
<keyword evidence="2" id="KW-1185">Reference proteome</keyword>
<comment type="caution">
    <text evidence="1">The sequence shown here is derived from an EMBL/GenBank/DDBJ whole genome shotgun (WGS) entry which is preliminary data.</text>
</comment>
<evidence type="ECO:0000313" key="1">
    <source>
        <dbReference type="EMBL" id="GFS77330.1"/>
    </source>
</evidence>
<name>A0A8X6MTJ0_NEPPI</name>
<gene>
    <name evidence="1" type="primary">AVEN_137922_1</name>
    <name evidence="1" type="ORF">NPIL_372981</name>
</gene>
<dbReference type="EMBL" id="BMAW01050861">
    <property type="protein sequence ID" value="GFS77330.1"/>
    <property type="molecule type" value="Genomic_DNA"/>
</dbReference>
<sequence length="121" mass="13473">MYGTSSAPFLSTRTLQQLTIDEQENYLAASRATICPFYIDDLLSGSETRKGAIQLVPELQEMMKKGGFSLHKWVSNNPDILANISELKAVDSKHMIKDDQLVKILGIAYFQMLTSSFSPSP</sequence>
<proteinExistence type="predicted"/>
<dbReference type="AlphaFoldDB" id="A0A8X6MTJ0"/>
<dbReference type="PANTHER" id="PTHR47331">
    <property type="entry name" value="PHD-TYPE DOMAIN-CONTAINING PROTEIN"/>
    <property type="match status" value="1"/>
</dbReference>
<dbReference type="Proteomes" id="UP000887013">
    <property type="component" value="Unassembled WGS sequence"/>
</dbReference>
<accession>A0A8X6MTJ0</accession>
<organism evidence="1 2">
    <name type="scientific">Nephila pilipes</name>
    <name type="common">Giant wood spider</name>
    <name type="synonym">Nephila maculata</name>
    <dbReference type="NCBI Taxonomy" id="299642"/>
    <lineage>
        <taxon>Eukaryota</taxon>
        <taxon>Metazoa</taxon>
        <taxon>Ecdysozoa</taxon>
        <taxon>Arthropoda</taxon>
        <taxon>Chelicerata</taxon>
        <taxon>Arachnida</taxon>
        <taxon>Araneae</taxon>
        <taxon>Araneomorphae</taxon>
        <taxon>Entelegynae</taxon>
        <taxon>Araneoidea</taxon>
        <taxon>Nephilidae</taxon>
        <taxon>Nephila</taxon>
    </lineage>
</organism>
<dbReference type="OrthoDB" id="6429249at2759"/>